<accession>A0A0A9HR71</accession>
<dbReference type="AlphaFoldDB" id="A0A0A9HR71"/>
<dbReference type="EMBL" id="GBRH01158306">
    <property type="protein sequence ID" value="JAE39590.1"/>
    <property type="molecule type" value="Transcribed_RNA"/>
</dbReference>
<organism evidence="1">
    <name type="scientific">Arundo donax</name>
    <name type="common">Giant reed</name>
    <name type="synonym">Donax arundinaceus</name>
    <dbReference type="NCBI Taxonomy" id="35708"/>
    <lineage>
        <taxon>Eukaryota</taxon>
        <taxon>Viridiplantae</taxon>
        <taxon>Streptophyta</taxon>
        <taxon>Embryophyta</taxon>
        <taxon>Tracheophyta</taxon>
        <taxon>Spermatophyta</taxon>
        <taxon>Magnoliopsida</taxon>
        <taxon>Liliopsida</taxon>
        <taxon>Poales</taxon>
        <taxon>Poaceae</taxon>
        <taxon>PACMAD clade</taxon>
        <taxon>Arundinoideae</taxon>
        <taxon>Arundineae</taxon>
        <taxon>Arundo</taxon>
    </lineage>
</organism>
<protein>
    <submittedName>
        <fullName evidence="1">Uncharacterized protein</fullName>
    </submittedName>
</protein>
<sequence length="36" mass="4191">MLCFNKTCFSINCYQTDMHIGLKLGALLYIMWSLDC</sequence>
<reference evidence="1" key="2">
    <citation type="journal article" date="2015" name="Data Brief">
        <title>Shoot transcriptome of the giant reed, Arundo donax.</title>
        <authorList>
            <person name="Barrero R.A."/>
            <person name="Guerrero F.D."/>
            <person name="Moolhuijzen P."/>
            <person name="Goolsby J.A."/>
            <person name="Tidwell J."/>
            <person name="Bellgard S.E."/>
            <person name="Bellgard M.I."/>
        </authorList>
    </citation>
    <scope>NUCLEOTIDE SEQUENCE</scope>
    <source>
        <tissue evidence="1">Shoot tissue taken approximately 20 cm above the soil surface</tissue>
    </source>
</reference>
<name>A0A0A9HR71_ARUDO</name>
<evidence type="ECO:0000313" key="1">
    <source>
        <dbReference type="EMBL" id="JAE39590.1"/>
    </source>
</evidence>
<proteinExistence type="predicted"/>
<reference evidence="1" key="1">
    <citation type="submission" date="2014-09" db="EMBL/GenBank/DDBJ databases">
        <authorList>
            <person name="Magalhaes I.L.F."/>
            <person name="Oliveira U."/>
            <person name="Santos F.R."/>
            <person name="Vidigal T.H.D.A."/>
            <person name="Brescovit A.D."/>
            <person name="Santos A.J."/>
        </authorList>
    </citation>
    <scope>NUCLEOTIDE SEQUENCE</scope>
    <source>
        <tissue evidence="1">Shoot tissue taken approximately 20 cm above the soil surface</tissue>
    </source>
</reference>